<reference evidence="1 2" key="1">
    <citation type="journal article" date="2014" name="Genome Announc.">
        <title>Complete Genome Sequence of the Extremely Halophilic Archaeon Haloarcula hispanica Strain N601.</title>
        <authorList>
            <person name="Ding J.Y."/>
            <person name="Chiang P.W."/>
            <person name="Hong M.J."/>
            <person name="Dyall-Smith M."/>
            <person name="Tang S.L."/>
        </authorList>
    </citation>
    <scope>NUCLEOTIDE SEQUENCE [LARGE SCALE GENOMIC DNA]</scope>
    <source>
        <strain evidence="1 2">N601</strain>
    </source>
</reference>
<dbReference type="KEGG" id="hhn:HISP_00175"/>
<dbReference type="AlphaFoldDB" id="V5TR25"/>
<accession>V5TR25</accession>
<dbReference type="Proteomes" id="UP000018572">
    <property type="component" value="Chromosome 1"/>
</dbReference>
<evidence type="ECO:0000313" key="1">
    <source>
        <dbReference type="EMBL" id="AHB67407.1"/>
    </source>
</evidence>
<gene>
    <name evidence="1" type="ORF">HISP_00175</name>
</gene>
<dbReference type="EMBL" id="CP006884">
    <property type="protein sequence ID" value="AHB67407.1"/>
    <property type="molecule type" value="Genomic_DNA"/>
</dbReference>
<protein>
    <submittedName>
        <fullName evidence="1">Uncharacterized protein</fullName>
    </submittedName>
</protein>
<sequence length="99" mass="11508">MMRGGDIEDLSVNGRTDIFNHEEVRRYTNEKDGKIIKIEGEFEYKSAKFDFSISYAKESAVDMGHISVRKKGQRTGDVGIREEAFEFLEELYNHHFIEA</sequence>
<proteinExistence type="predicted"/>
<organism evidence="1 2">
    <name type="scientific">Haloarcula hispanica N601</name>
    <dbReference type="NCBI Taxonomy" id="1417673"/>
    <lineage>
        <taxon>Archaea</taxon>
        <taxon>Methanobacteriati</taxon>
        <taxon>Methanobacteriota</taxon>
        <taxon>Stenosarchaea group</taxon>
        <taxon>Halobacteria</taxon>
        <taxon>Halobacteriales</taxon>
        <taxon>Haloarculaceae</taxon>
        <taxon>Haloarcula</taxon>
    </lineage>
</organism>
<dbReference type="HOGENOM" id="CLU_2313690_0_0_2"/>
<evidence type="ECO:0000313" key="2">
    <source>
        <dbReference type="Proteomes" id="UP000018572"/>
    </source>
</evidence>
<keyword evidence="2" id="KW-1185">Reference proteome</keyword>
<name>V5TR25_HALHI</name>